<keyword evidence="2" id="KW-1185">Reference proteome</keyword>
<evidence type="ECO:0000313" key="2">
    <source>
        <dbReference type="Proteomes" id="UP001589797"/>
    </source>
</evidence>
<dbReference type="Proteomes" id="UP001589797">
    <property type="component" value="Unassembled WGS sequence"/>
</dbReference>
<name>A0ABV6FND6_9BACT</name>
<reference evidence="1 2" key="1">
    <citation type="submission" date="2024-09" db="EMBL/GenBank/DDBJ databases">
        <authorList>
            <person name="Sun Q."/>
            <person name="Mori K."/>
        </authorList>
    </citation>
    <scope>NUCLEOTIDE SEQUENCE [LARGE SCALE GENOMIC DNA]</scope>
    <source>
        <strain evidence="1 2">CCM 7650</strain>
    </source>
</reference>
<protein>
    <submittedName>
        <fullName evidence="1">Uncharacterized protein</fullName>
    </submittedName>
</protein>
<dbReference type="RefSeq" id="WP_377064174.1">
    <property type="nucleotide sequence ID" value="NZ_JBHLWI010000003.1"/>
</dbReference>
<accession>A0ABV6FND6</accession>
<sequence>MAKLFTFEISSIRISYEYQETIEGYRRKNDEEIIPGIGRTLDQSRKESQENVEGLYREAFSKGVFMVYQDDRVKSEDQFIRANPDGSEDLVEFDEYKSEWHLVSPLVGSGQGRWAYLSPHK</sequence>
<dbReference type="EMBL" id="JBHLWI010000003">
    <property type="protein sequence ID" value="MFC0261383.1"/>
    <property type="molecule type" value="Genomic_DNA"/>
</dbReference>
<gene>
    <name evidence="1" type="ORF">ACFFIP_01725</name>
</gene>
<evidence type="ECO:0000313" key="1">
    <source>
        <dbReference type="EMBL" id="MFC0261383.1"/>
    </source>
</evidence>
<comment type="caution">
    <text evidence="1">The sequence shown here is derived from an EMBL/GenBank/DDBJ whole genome shotgun (WGS) entry which is preliminary data.</text>
</comment>
<proteinExistence type="predicted"/>
<organism evidence="1 2">
    <name type="scientific">Fontibacter flavus</name>
    <dbReference type="NCBI Taxonomy" id="654838"/>
    <lineage>
        <taxon>Bacteria</taxon>
        <taxon>Pseudomonadati</taxon>
        <taxon>Bacteroidota</taxon>
        <taxon>Cytophagia</taxon>
        <taxon>Cytophagales</taxon>
        <taxon>Cyclobacteriaceae</taxon>
        <taxon>Fontibacter</taxon>
    </lineage>
</organism>